<proteinExistence type="inferred from homology"/>
<dbReference type="AlphaFoldDB" id="A0A495P497"/>
<feature type="transmembrane region" description="Helical" evidence="17">
    <location>
        <begin position="276"/>
        <end position="306"/>
    </location>
</feature>
<reference evidence="18 19" key="1">
    <citation type="submission" date="2018-10" db="EMBL/GenBank/DDBJ databases">
        <title>Genomic Encyclopedia of Archaeal and Bacterial Type Strains, Phase II (KMG-II): from individual species to whole genera.</title>
        <authorList>
            <person name="Goeker M."/>
        </authorList>
    </citation>
    <scope>NUCLEOTIDE SEQUENCE [LARGE SCALE GENOMIC DNA]</scope>
    <source>
        <strain evidence="18 19">DSM 19839</strain>
    </source>
</reference>
<dbReference type="GO" id="GO:0008360">
    <property type="term" value="P:regulation of cell shape"/>
    <property type="evidence" value="ECO:0007669"/>
    <property type="project" value="UniProtKB-KW"/>
</dbReference>
<evidence type="ECO:0000256" key="14">
    <source>
        <dbReference type="ARBA" id="ARBA00044770"/>
    </source>
</evidence>
<evidence type="ECO:0000256" key="2">
    <source>
        <dbReference type="ARBA" id="ARBA00022676"/>
    </source>
</evidence>
<evidence type="ECO:0000313" key="19">
    <source>
        <dbReference type="Proteomes" id="UP000276282"/>
    </source>
</evidence>
<feature type="transmembrane region" description="Helical" evidence="17">
    <location>
        <begin position="47"/>
        <end position="66"/>
    </location>
</feature>
<feature type="transmembrane region" description="Helical" evidence="17">
    <location>
        <begin position="318"/>
        <end position="339"/>
    </location>
</feature>
<feature type="compositionally biased region" description="Basic and acidic residues" evidence="16">
    <location>
        <begin position="381"/>
        <end position="393"/>
    </location>
</feature>
<keyword evidence="19" id="KW-1185">Reference proteome</keyword>
<evidence type="ECO:0000256" key="10">
    <source>
        <dbReference type="ARBA" id="ARBA00033270"/>
    </source>
</evidence>
<feature type="region of interest" description="Disordered" evidence="16">
    <location>
        <begin position="381"/>
        <end position="403"/>
    </location>
</feature>
<gene>
    <name evidence="18" type="ORF">BC962_2711</name>
</gene>
<evidence type="ECO:0000256" key="16">
    <source>
        <dbReference type="SAM" id="MobiDB-lite"/>
    </source>
</evidence>
<dbReference type="Pfam" id="PF01098">
    <property type="entry name" value="FTSW_RODA_SPOVE"/>
    <property type="match status" value="1"/>
</dbReference>
<evidence type="ECO:0000256" key="11">
    <source>
        <dbReference type="ARBA" id="ARBA00038053"/>
    </source>
</evidence>
<keyword evidence="6" id="KW-0573">Peptidoglycan synthesis</keyword>
<dbReference type="EC" id="2.4.99.28" evidence="14"/>
<feature type="transmembrane region" description="Helical" evidence="17">
    <location>
        <begin position="73"/>
        <end position="94"/>
    </location>
</feature>
<evidence type="ECO:0000256" key="13">
    <source>
        <dbReference type="ARBA" id="ARBA00041418"/>
    </source>
</evidence>
<evidence type="ECO:0000313" key="18">
    <source>
        <dbReference type="EMBL" id="RKS45037.1"/>
    </source>
</evidence>
<dbReference type="GO" id="GO:0005886">
    <property type="term" value="C:plasma membrane"/>
    <property type="evidence" value="ECO:0007669"/>
    <property type="project" value="TreeGrafter"/>
</dbReference>
<evidence type="ECO:0000256" key="7">
    <source>
        <dbReference type="ARBA" id="ARBA00022989"/>
    </source>
</evidence>
<evidence type="ECO:0000256" key="1">
    <source>
        <dbReference type="ARBA" id="ARBA00004141"/>
    </source>
</evidence>
<feature type="transmembrane region" description="Helical" evidence="17">
    <location>
        <begin position="170"/>
        <end position="187"/>
    </location>
</feature>
<evidence type="ECO:0000256" key="5">
    <source>
        <dbReference type="ARBA" id="ARBA00022960"/>
    </source>
</evidence>
<keyword evidence="8 17" id="KW-0472">Membrane</keyword>
<name>A0A495P497_9FLAO</name>
<dbReference type="PANTHER" id="PTHR30474:SF2">
    <property type="entry name" value="PEPTIDOGLYCAN GLYCOSYLTRANSFERASE FTSW-RELATED"/>
    <property type="match status" value="1"/>
</dbReference>
<keyword evidence="5" id="KW-0133">Cell shape</keyword>
<feature type="transmembrane region" description="Helical" evidence="17">
    <location>
        <begin position="351"/>
        <end position="372"/>
    </location>
</feature>
<dbReference type="OrthoDB" id="9812661at2"/>
<keyword evidence="18" id="KW-0131">Cell cycle</keyword>
<dbReference type="PANTHER" id="PTHR30474">
    <property type="entry name" value="CELL CYCLE PROTEIN"/>
    <property type="match status" value="1"/>
</dbReference>
<dbReference type="GO" id="GO:0008955">
    <property type="term" value="F:peptidoglycan glycosyltransferase activity"/>
    <property type="evidence" value="ECO:0007669"/>
    <property type="project" value="UniProtKB-EC"/>
</dbReference>
<evidence type="ECO:0000256" key="3">
    <source>
        <dbReference type="ARBA" id="ARBA00022679"/>
    </source>
</evidence>
<dbReference type="GO" id="GO:0015648">
    <property type="term" value="F:lipid-linked peptidoglycan transporter activity"/>
    <property type="evidence" value="ECO:0007669"/>
    <property type="project" value="TreeGrafter"/>
</dbReference>
<keyword evidence="2" id="KW-0328">Glycosyltransferase</keyword>
<sequence length="403" mass="44135">MNNLFSNIKGDKVIWATTALLAIFSFLPVYSASSNLAYLYGDGSTSSYLVVHFFHLVLGFCVLFAFHKIPYHYFKGLSILMLPVVVVLLVYTIFQGTTIDGAYASRWIQIPVVGVTFQSSTLAAVVLMIYVARYLSRITEKVVTFKETILPLWMPVFVVLVLILPANFSTTAIIFTMVIMLVFLGGYPVKYLGIIVGAGLLLLTMFILTAKAFPGLLPNRVDTWASRIENFANDEDTEADYQIERAKTAIATGGITGEGIGKSIQRNFLPQSSSDFIYAIIVEEMGLIGGFGVMLAYLMLLFRIVIVATKANTVFGKLLAIGVGLPIVFQALVNMAVAVELFPVTGQTLPLVSSGGTSIWMTCLALGIVLSVSAKREEEIKLSEESDREREEENPLDILSEAI</sequence>
<dbReference type="EMBL" id="RBLG01000004">
    <property type="protein sequence ID" value="RKS45037.1"/>
    <property type="molecule type" value="Genomic_DNA"/>
</dbReference>
<evidence type="ECO:0000256" key="12">
    <source>
        <dbReference type="ARBA" id="ARBA00041185"/>
    </source>
</evidence>
<feature type="transmembrane region" description="Helical" evidence="17">
    <location>
        <begin position="194"/>
        <end position="213"/>
    </location>
</feature>
<keyword evidence="7 17" id="KW-1133">Transmembrane helix</keyword>
<accession>A0A495P497</accession>
<feature type="transmembrane region" description="Helical" evidence="17">
    <location>
        <begin position="106"/>
        <end position="131"/>
    </location>
</feature>
<evidence type="ECO:0000256" key="17">
    <source>
        <dbReference type="SAM" id="Phobius"/>
    </source>
</evidence>
<comment type="similarity">
    <text evidence="11">Belongs to the SEDS family. FtsW subfamily.</text>
</comment>
<feature type="transmembrane region" description="Helical" evidence="17">
    <location>
        <begin position="143"/>
        <end position="164"/>
    </location>
</feature>
<dbReference type="GO" id="GO:0032153">
    <property type="term" value="C:cell division site"/>
    <property type="evidence" value="ECO:0007669"/>
    <property type="project" value="TreeGrafter"/>
</dbReference>
<keyword evidence="18" id="KW-0132">Cell division</keyword>
<evidence type="ECO:0000256" key="15">
    <source>
        <dbReference type="ARBA" id="ARBA00049902"/>
    </source>
</evidence>
<dbReference type="GO" id="GO:0051301">
    <property type="term" value="P:cell division"/>
    <property type="evidence" value="ECO:0007669"/>
    <property type="project" value="UniProtKB-KW"/>
</dbReference>
<evidence type="ECO:0000256" key="4">
    <source>
        <dbReference type="ARBA" id="ARBA00022692"/>
    </source>
</evidence>
<comment type="caution">
    <text evidence="18">The sequence shown here is derived from an EMBL/GenBank/DDBJ whole genome shotgun (WGS) entry which is preliminary data.</text>
</comment>
<comment type="catalytic activity">
    <reaction evidence="15">
        <text>[GlcNAc-(1-&gt;4)-Mur2Ac(oyl-L-Ala-gamma-D-Glu-L-Lys-D-Ala-D-Ala)](n)-di-trans,octa-cis-undecaprenyl diphosphate + beta-D-GlcNAc-(1-&gt;4)-Mur2Ac(oyl-L-Ala-gamma-D-Glu-L-Lys-D-Ala-D-Ala)-di-trans,octa-cis-undecaprenyl diphosphate = [GlcNAc-(1-&gt;4)-Mur2Ac(oyl-L-Ala-gamma-D-Glu-L-Lys-D-Ala-D-Ala)](n+1)-di-trans,octa-cis-undecaprenyl diphosphate + di-trans,octa-cis-undecaprenyl diphosphate + H(+)</text>
        <dbReference type="Rhea" id="RHEA:23708"/>
        <dbReference type="Rhea" id="RHEA-COMP:9602"/>
        <dbReference type="Rhea" id="RHEA-COMP:9603"/>
        <dbReference type="ChEBI" id="CHEBI:15378"/>
        <dbReference type="ChEBI" id="CHEBI:58405"/>
        <dbReference type="ChEBI" id="CHEBI:60033"/>
        <dbReference type="ChEBI" id="CHEBI:78435"/>
        <dbReference type="EC" id="2.4.99.28"/>
    </reaction>
</comment>
<dbReference type="RefSeq" id="WP_121346511.1">
    <property type="nucleotide sequence ID" value="NZ_RBLG01000004.1"/>
</dbReference>
<comment type="subcellular location">
    <subcellularLocation>
        <location evidence="1">Membrane</location>
        <topology evidence="1">Multi-pass membrane protein</topology>
    </subcellularLocation>
</comment>
<evidence type="ECO:0000256" key="8">
    <source>
        <dbReference type="ARBA" id="ARBA00023136"/>
    </source>
</evidence>
<evidence type="ECO:0000256" key="9">
    <source>
        <dbReference type="ARBA" id="ARBA00032370"/>
    </source>
</evidence>
<keyword evidence="4 17" id="KW-0812">Transmembrane</keyword>
<organism evidence="18 19">
    <name type="scientific">Gillisia mitskevichiae</name>
    <dbReference type="NCBI Taxonomy" id="270921"/>
    <lineage>
        <taxon>Bacteria</taxon>
        <taxon>Pseudomonadati</taxon>
        <taxon>Bacteroidota</taxon>
        <taxon>Flavobacteriia</taxon>
        <taxon>Flavobacteriales</taxon>
        <taxon>Flavobacteriaceae</taxon>
        <taxon>Gillisia</taxon>
    </lineage>
</organism>
<dbReference type="InterPro" id="IPR001182">
    <property type="entry name" value="FtsW/RodA"/>
</dbReference>
<dbReference type="GO" id="GO:0009252">
    <property type="term" value="P:peptidoglycan biosynthetic process"/>
    <property type="evidence" value="ECO:0007669"/>
    <property type="project" value="UniProtKB-KW"/>
</dbReference>
<dbReference type="Proteomes" id="UP000276282">
    <property type="component" value="Unassembled WGS sequence"/>
</dbReference>
<keyword evidence="3" id="KW-0808">Transferase</keyword>
<evidence type="ECO:0000256" key="6">
    <source>
        <dbReference type="ARBA" id="ARBA00022984"/>
    </source>
</evidence>
<protein>
    <recommendedName>
        <fullName evidence="12">Probable peptidoglycan glycosyltransferase FtsW</fullName>
        <ecNumber evidence="14">2.4.99.28</ecNumber>
    </recommendedName>
    <alternativeName>
        <fullName evidence="13">Cell division protein FtsW</fullName>
    </alternativeName>
    <alternativeName>
        <fullName evidence="10">Cell wall polymerase</fullName>
    </alternativeName>
    <alternativeName>
        <fullName evidence="9">Peptidoglycan polymerase</fullName>
    </alternativeName>
</protein>